<sequence length="167" mass="19156">MGSKNQRLSSYVFKYSPNAIMILDKGLNVLGFNPACERLFRIKEEEIVNKSVFTIIADDTLIEVKERRESINLKKVIYEKYNIILLQHLIYVEEEDIILVIMTDITSLEKKKEISSLLKEETLEAAQNVIEKQMRVAQEIAGLLGETTAETKVVLNKLRQLVLKDGD</sequence>
<protein>
    <submittedName>
        <fullName evidence="2">PAS domain S-box protein</fullName>
    </submittedName>
</protein>
<evidence type="ECO:0000313" key="3">
    <source>
        <dbReference type="Proteomes" id="UP000749471"/>
    </source>
</evidence>
<dbReference type="Pfam" id="PF00989">
    <property type="entry name" value="PAS"/>
    <property type="match status" value="1"/>
</dbReference>
<accession>A0ABS6E6R2</accession>
<dbReference type="InterPro" id="IPR013767">
    <property type="entry name" value="PAS_fold"/>
</dbReference>
<dbReference type="Proteomes" id="UP000749471">
    <property type="component" value="Unassembled WGS sequence"/>
</dbReference>
<dbReference type="SMART" id="SM00091">
    <property type="entry name" value="PAS"/>
    <property type="match status" value="1"/>
</dbReference>
<organism evidence="2 3">
    <name type="scientific">Tissierella simiarum</name>
    <dbReference type="NCBI Taxonomy" id="2841534"/>
    <lineage>
        <taxon>Bacteria</taxon>
        <taxon>Bacillati</taxon>
        <taxon>Bacillota</taxon>
        <taxon>Tissierellia</taxon>
        <taxon>Tissierellales</taxon>
        <taxon>Tissierellaceae</taxon>
        <taxon>Tissierella</taxon>
    </lineage>
</organism>
<comment type="caution">
    <text evidence="2">The sequence shown here is derived from an EMBL/GenBank/DDBJ whole genome shotgun (WGS) entry which is preliminary data.</text>
</comment>
<feature type="domain" description="PAS" evidence="1">
    <location>
        <begin position="5"/>
        <end position="80"/>
    </location>
</feature>
<evidence type="ECO:0000259" key="1">
    <source>
        <dbReference type="PROSITE" id="PS50112"/>
    </source>
</evidence>
<dbReference type="RefSeq" id="WP_216519844.1">
    <property type="nucleotide sequence ID" value="NZ_JAHLPM010000009.1"/>
</dbReference>
<keyword evidence="3" id="KW-1185">Reference proteome</keyword>
<dbReference type="EMBL" id="JAHLPM010000009">
    <property type="protein sequence ID" value="MBU5438605.1"/>
    <property type="molecule type" value="Genomic_DNA"/>
</dbReference>
<dbReference type="NCBIfam" id="TIGR00229">
    <property type="entry name" value="sensory_box"/>
    <property type="match status" value="1"/>
</dbReference>
<reference evidence="2 3" key="1">
    <citation type="submission" date="2021-06" db="EMBL/GenBank/DDBJ databases">
        <authorList>
            <person name="Sun Q."/>
            <person name="Li D."/>
        </authorList>
    </citation>
    <scope>NUCLEOTIDE SEQUENCE [LARGE SCALE GENOMIC DNA]</scope>
    <source>
        <strain evidence="2 3">MSJ-40</strain>
    </source>
</reference>
<dbReference type="InterPro" id="IPR000014">
    <property type="entry name" value="PAS"/>
</dbReference>
<name>A0ABS6E6R2_9FIRM</name>
<dbReference type="CDD" id="cd00130">
    <property type="entry name" value="PAS"/>
    <property type="match status" value="1"/>
</dbReference>
<dbReference type="PROSITE" id="PS50112">
    <property type="entry name" value="PAS"/>
    <property type="match status" value="1"/>
</dbReference>
<evidence type="ECO:0000313" key="2">
    <source>
        <dbReference type="EMBL" id="MBU5438605.1"/>
    </source>
</evidence>
<gene>
    <name evidence="2" type="ORF">KQI42_11320</name>
</gene>
<proteinExistence type="predicted"/>